<gene>
    <name evidence="1" type="ORF">GWK36_08010</name>
</gene>
<dbReference type="EMBL" id="CP048029">
    <property type="protein sequence ID" value="QIK37936.1"/>
    <property type="molecule type" value="Genomic_DNA"/>
</dbReference>
<dbReference type="Proteomes" id="UP000502699">
    <property type="component" value="Chromosome"/>
</dbReference>
<reference evidence="2" key="1">
    <citation type="submission" date="2020-01" db="EMBL/GenBank/DDBJ databases">
        <title>Caldichromatium gen. nov., sp. nov., a thermophilic purple sulfur bacterium member of the family Chromatiaceae isolated from Nakabusa hot spring, Japan.</title>
        <authorList>
            <person name="Saini M.K."/>
            <person name="Hanada S."/>
            <person name="Tank M."/>
        </authorList>
    </citation>
    <scope>NUCLEOTIDE SEQUENCE [LARGE SCALE GENOMIC DNA]</scope>
    <source>
        <strain evidence="2">No.7</strain>
    </source>
</reference>
<accession>A0A6G7VDI4</accession>
<proteinExistence type="predicted"/>
<evidence type="ECO:0000313" key="1">
    <source>
        <dbReference type="EMBL" id="QIK37936.1"/>
    </source>
</evidence>
<name>A0A6G7VDI4_9GAMM</name>
<dbReference type="Pfam" id="PF09709">
    <property type="entry name" value="Cas_Csd1"/>
    <property type="match status" value="1"/>
</dbReference>
<evidence type="ECO:0000313" key="2">
    <source>
        <dbReference type="Proteomes" id="UP000502699"/>
    </source>
</evidence>
<dbReference type="InterPro" id="IPR010144">
    <property type="entry name" value="CRISPR-assoc_prot_Csd1-typ"/>
</dbReference>
<dbReference type="AlphaFoldDB" id="A0A6G7VDI4"/>
<organism evidence="1 2">
    <name type="scientific">Caldichromatium japonicum</name>
    <dbReference type="NCBI Taxonomy" id="2699430"/>
    <lineage>
        <taxon>Bacteria</taxon>
        <taxon>Pseudomonadati</taxon>
        <taxon>Pseudomonadota</taxon>
        <taxon>Gammaproteobacteria</taxon>
        <taxon>Chromatiales</taxon>
        <taxon>Chromatiaceae</taxon>
        <taxon>Caldichromatium</taxon>
    </lineage>
</organism>
<sequence>MNIEILEKANSPSARAVIAFLKQHNPQTASQHSGIARHLEGLLEGGNLIFQVRGKNVLDDPEIRRVWEESRTGRQATEMQCLVTRQKEPVARLHPDIKGVP</sequence>
<keyword evidence="2" id="KW-1185">Reference proteome</keyword>
<dbReference type="KEGG" id="cjap:GWK36_08010"/>
<protein>
    <submittedName>
        <fullName evidence="1">Uncharacterized protein</fullName>
    </submittedName>
</protein>